<feature type="domain" description="Up-regulated in Daf-2" evidence="1">
    <location>
        <begin position="11"/>
        <end position="150"/>
    </location>
</feature>
<dbReference type="EMBL" id="GL380394">
    <property type="protein sequence ID" value="EGT54686.1"/>
    <property type="molecule type" value="Genomic_DNA"/>
</dbReference>
<dbReference type="PANTHER" id="PTHR31557">
    <property type="entry name" value="5C820-RELATED-RELATED"/>
    <property type="match status" value="1"/>
</dbReference>
<accession>G0PG25</accession>
<dbReference type="OMA" id="WKVHGTR"/>
<name>G0PG25_CAEBE</name>
<keyword evidence="3" id="KW-1185">Reference proteome</keyword>
<dbReference type="PANTHER" id="PTHR31557:SF0">
    <property type="entry name" value="5C820-RELATED"/>
    <property type="match status" value="1"/>
</dbReference>
<evidence type="ECO:0000313" key="2">
    <source>
        <dbReference type="EMBL" id="EGT54686.1"/>
    </source>
</evidence>
<dbReference type="InParanoid" id="G0PG25"/>
<dbReference type="FunCoup" id="G0PG25">
    <property type="interactions" value="4"/>
</dbReference>
<dbReference type="Proteomes" id="UP000008068">
    <property type="component" value="Unassembled WGS sequence"/>
</dbReference>
<dbReference type="AlphaFoldDB" id="G0PG25"/>
<dbReference type="HOGENOM" id="CLU_110839_0_0_1"/>
<reference evidence="3" key="1">
    <citation type="submission" date="2011-07" db="EMBL/GenBank/DDBJ databases">
        <authorList>
            <consortium name="Caenorhabditis brenneri Sequencing and Analysis Consortium"/>
            <person name="Wilson R.K."/>
        </authorList>
    </citation>
    <scope>NUCLEOTIDE SEQUENCE [LARGE SCALE GENOMIC DNA]</scope>
    <source>
        <strain evidence="3">PB2801</strain>
    </source>
</reference>
<dbReference type="OrthoDB" id="5778533at2759"/>
<gene>
    <name evidence="2" type="ORF">CAEBREN_03707</name>
</gene>
<evidence type="ECO:0000259" key="1">
    <source>
        <dbReference type="Pfam" id="PF18457"/>
    </source>
</evidence>
<dbReference type="InterPro" id="IPR041157">
    <property type="entry name" value="PUD1/2"/>
</dbReference>
<dbReference type="Pfam" id="PF18457">
    <property type="entry name" value="PUD1_2"/>
    <property type="match status" value="1"/>
</dbReference>
<dbReference type="Gene3D" id="2.60.40.3820">
    <property type="match status" value="1"/>
</dbReference>
<protein>
    <recommendedName>
        <fullName evidence="1">Up-regulated in Daf-2 domain-containing protein</fullName>
    </recommendedName>
</protein>
<dbReference type="eggNOG" id="ENOG502TFRI">
    <property type="taxonomic scope" value="Eukaryota"/>
</dbReference>
<proteinExistence type="predicted"/>
<evidence type="ECO:0000313" key="3">
    <source>
        <dbReference type="Proteomes" id="UP000008068"/>
    </source>
</evidence>
<organism evidence="3">
    <name type="scientific">Caenorhabditis brenneri</name>
    <name type="common">Nematode worm</name>
    <dbReference type="NCBI Taxonomy" id="135651"/>
    <lineage>
        <taxon>Eukaryota</taxon>
        <taxon>Metazoa</taxon>
        <taxon>Ecdysozoa</taxon>
        <taxon>Nematoda</taxon>
        <taxon>Chromadorea</taxon>
        <taxon>Rhabditida</taxon>
        <taxon>Rhabditina</taxon>
        <taxon>Rhabditomorpha</taxon>
        <taxon>Rhabditoidea</taxon>
        <taxon>Rhabditidae</taxon>
        <taxon>Peloderinae</taxon>
        <taxon>Caenorhabditis</taxon>
    </lineage>
</organism>
<sequence>MTEPAPPGASRCSAKIILENHTGAHFKFQVLHEYTGENTDDSGYVLFAPEDKKTMFEAVHYNTGFWTTGVDNWKVHGTRLVECSGENGKSIPFVGKLFVDGLPYSTGHGFGASWKKHTLRDDDNGKETIIKVFQTEVQFCSPSGQSTTTFNTLGENILPFAANPQEQGEAHA</sequence>